<dbReference type="AlphaFoldDB" id="A0A8H2WAW0"/>
<dbReference type="InterPro" id="IPR036318">
    <property type="entry name" value="FAD-bd_PCMH-like_sf"/>
</dbReference>
<evidence type="ECO:0000256" key="5">
    <source>
        <dbReference type="ARBA" id="ARBA00023002"/>
    </source>
</evidence>
<dbReference type="InterPro" id="IPR006094">
    <property type="entry name" value="Oxid_FAD_bind_N"/>
</dbReference>
<gene>
    <name evidence="7" type="ORF">RDB_LOCUS16457</name>
</gene>
<dbReference type="Pfam" id="PF01565">
    <property type="entry name" value="FAD_binding_4"/>
    <property type="match status" value="1"/>
</dbReference>
<evidence type="ECO:0000259" key="6">
    <source>
        <dbReference type="PROSITE" id="PS51387"/>
    </source>
</evidence>
<evidence type="ECO:0000256" key="4">
    <source>
        <dbReference type="ARBA" id="ARBA00022827"/>
    </source>
</evidence>
<accession>A0A8H2WAW0</accession>
<evidence type="ECO:0000256" key="1">
    <source>
        <dbReference type="ARBA" id="ARBA00001974"/>
    </source>
</evidence>
<dbReference type="GO" id="GO:0016491">
    <property type="term" value="F:oxidoreductase activity"/>
    <property type="evidence" value="ECO:0007669"/>
    <property type="project" value="UniProtKB-KW"/>
</dbReference>
<protein>
    <recommendedName>
        <fullName evidence="6">FAD-binding PCMH-type domain-containing protein</fullName>
    </recommendedName>
</protein>
<dbReference type="InterPro" id="IPR016169">
    <property type="entry name" value="FAD-bd_PCMH_sub2"/>
</dbReference>
<organism evidence="7 8">
    <name type="scientific">Rhizoctonia solani</name>
    <dbReference type="NCBI Taxonomy" id="456999"/>
    <lineage>
        <taxon>Eukaryota</taxon>
        <taxon>Fungi</taxon>
        <taxon>Dikarya</taxon>
        <taxon>Basidiomycota</taxon>
        <taxon>Agaricomycotina</taxon>
        <taxon>Agaricomycetes</taxon>
        <taxon>Cantharellales</taxon>
        <taxon>Ceratobasidiaceae</taxon>
        <taxon>Rhizoctonia</taxon>
    </lineage>
</organism>
<dbReference type="GO" id="GO:0071949">
    <property type="term" value="F:FAD binding"/>
    <property type="evidence" value="ECO:0007669"/>
    <property type="project" value="InterPro"/>
</dbReference>
<keyword evidence="4" id="KW-0274">FAD</keyword>
<dbReference type="SUPFAM" id="SSF56176">
    <property type="entry name" value="FAD-binding/transporter-associated domain-like"/>
    <property type="match status" value="1"/>
</dbReference>
<dbReference type="Pfam" id="PF08031">
    <property type="entry name" value="BBE"/>
    <property type="match status" value="1"/>
</dbReference>
<dbReference type="Gene3D" id="3.30.465.10">
    <property type="match status" value="1"/>
</dbReference>
<dbReference type="SUPFAM" id="SSF55103">
    <property type="entry name" value="FAD-linked oxidases, C-terminal domain"/>
    <property type="match status" value="1"/>
</dbReference>
<dbReference type="Gene3D" id="3.40.462.20">
    <property type="match status" value="1"/>
</dbReference>
<sequence length="599" mass="67610">MVLHTITQTPALITPFDEEFDACLDSSETVLEDELQEINALRDTSNPSEPRAFVPAIPPCIIEELRNLVSPGTVLTPDDGCAYDKAIYTGNLLYAKKRPDAVVITNDVEKAASIVKLAREHNIKLTVKNGGHSYAGYCLNCEGILLYMVKFGPEGIKVDLDSRPKTVTIPGGCLWSDVQSYFRDHGYNEMVIGGRCRSVGVSGFTLGGGISPFSRRYGLGIDSVLEMKVITANGELVTVNREDTCEKKKNLFWALRGGGGGNFGILTEFTAQVHDLVNSDGKVAYGIVTWHLPEHWSEFQEMMKVYNSTSWPNTLTIDVIWQYKGKKDDLSTLELLAQLLVIYDGTREGCLEAIRPLTRFCPNPSDVMIGPCKWWNVVVIEQGFAQESPAFQHYASLIFGEGAITPIVVSAVTELMKESRQLFDRYDPLGRSHLLWVHIGEETAKVDAKNTAFFWRDGVYVCYFKMQWTRPGIVKEMIKFVDKVKQTLIPHTIQGKAAYVNFVDRTIHNWQEAYYGDNYPRLQQIKKEWDPSNFFNFEQSIKLPDATDARTGGRKDPEESEQTTITWDRYSLPNPEEIWNLEEPSGRKVLQIIREQAML</sequence>
<dbReference type="EMBL" id="CAJMWS010000084">
    <property type="protein sequence ID" value="CAE6358455.1"/>
    <property type="molecule type" value="Genomic_DNA"/>
</dbReference>
<dbReference type="PANTHER" id="PTHR42973">
    <property type="entry name" value="BINDING OXIDOREDUCTASE, PUTATIVE (AFU_ORTHOLOGUE AFUA_1G17690)-RELATED"/>
    <property type="match status" value="1"/>
</dbReference>
<evidence type="ECO:0000256" key="2">
    <source>
        <dbReference type="ARBA" id="ARBA00005466"/>
    </source>
</evidence>
<dbReference type="Proteomes" id="UP000663846">
    <property type="component" value="Unassembled WGS sequence"/>
</dbReference>
<proteinExistence type="inferred from homology"/>
<comment type="caution">
    <text evidence="7">The sequence shown here is derived from an EMBL/GenBank/DDBJ whole genome shotgun (WGS) entry which is preliminary data.</text>
</comment>
<keyword evidence="5" id="KW-0560">Oxidoreductase</keyword>
<comment type="similarity">
    <text evidence="2">Belongs to the oxygen-dependent FAD-linked oxidoreductase family.</text>
</comment>
<reference evidence="7" key="1">
    <citation type="submission" date="2021-01" db="EMBL/GenBank/DDBJ databases">
        <authorList>
            <person name="Kaushik A."/>
        </authorList>
    </citation>
    <scope>NUCLEOTIDE SEQUENCE</scope>
    <source>
        <strain evidence="7">AG1-1C</strain>
    </source>
</reference>
<keyword evidence="3" id="KW-0285">Flavoprotein</keyword>
<feature type="domain" description="FAD-binding PCMH-type" evidence="6">
    <location>
        <begin position="95"/>
        <end position="276"/>
    </location>
</feature>
<dbReference type="InterPro" id="IPR016166">
    <property type="entry name" value="FAD-bd_PCMH"/>
</dbReference>
<dbReference type="PANTHER" id="PTHR42973:SF39">
    <property type="entry name" value="FAD-BINDING PCMH-TYPE DOMAIN-CONTAINING PROTEIN"/>
    <property type="match status" value="1"/>
</dbReference>
<evidence type="ECO:0000313" key="7">
    <source>
        <dbReference type="EMBL" id="CAE6358455.1"/>
    </source>
</evidence>
<evidence type="ECO:0000313" key="8">
    <source>
        <dbReference type="Proteomes" id="UP000663846"/>
    </source>
</evidence>
<dbReference type="PROSITE" id="PS51387">
    <property type="entry name" value="FAD_PCMH"/>
    <property type="match status" value="1"/>
</dbReference>
<comment type="cofactor">
    <cofactor evidence="1">
        <name>FAD</name>
        <dbReference type="ChEBI" id="CHEBI:57692"/>
    </cofactor>
</comment>
<evidence type="ECO:0000256" key="3">
    <source>
        <dbReference type="ARBA" id="ARBA00022630"/>
    </source>
</evidence>
<dbReference type="InterPro" id="IPR016164">
    <property type="entry name" value="FAD-linked_Oxase-like_C"/>
</dbReference>
<dbReference type="InterPro" id="IPR012951">
    <property type="entry name" value="BBE"/>
</dbReference>
<dbReference type="InterPro" id="IPR050416">
    <property type="entry name" value="FAD-linked_Oxidoreductase"/>
</dbReference>
<name>A0A8H2WAW0_9AGAM</name>